<organism evidence="2 3">
    <name type="scientific">Acropora cervicornis</name>
    <name type="common">Staghorn coral</name>
    <dbReference type="NCBI Taxonomy" id="6130"/>
    <lineage>
        <taxon>Eukaryota</taxon>
        <taxon>Metazoa</taxon>
        <taxon>Cnidaria</taxon>
        <taxon>Anthozoa</taxon>
        <taxon>Hexacorallia</taxon>
        <taxon>Scleractinia</taxon>
        <taxon>Astrocoeniina</taxon>
        <taxon>Acroporidae</taxon>
        <taxon>Acropora</taxon>
    </lineage>
</organism>
<evidence type="ECO:0000313" key="3">
    <source>
        <dbReference type="Proteomes" id="UP001249851"/>
    </source>
</evidence>
<dbReference type="Pfam" id="PF20499">
    <property type="entry name" value="DUF6729"/>
    <property type="match status" value="1"/>
</dbReference>
<dbReference type="PANTHER" id="PTHR24401">
    <property type="entry name" value="SI:CH211-243P7.3-RELATED"/>
    <property type="match status" value="1"/>
</dbReference>
<dbReference type="Proteomes" id="UP001249851">
    <property type="component" value="Unassembled WGS sequence"/>
</dbReference>
<name>A0AAD9V048_ACRCE</name>
<reference evidence="2" key="1">
    <citation type="journal article" date="2023" name="G3 (Bethesda)">
        <title>Whole genome assembly and annotation of the endangered Caribbean coral Acropora cervicornis.</title>
        <authorList>
            <person name="Selwyn J.D."/>
            <person name="Vollmer S.V."/>
        </authorList>
    </citation>
    <scope>NUCLEOTIDE SEQUENCE</scope>
    <source>
        <strain evidence="2">K2</strain>
    </source>
</reference>
<evidence type="ECO:0000259" key="1">
    <source>
        <dbReference type="Pfam" id="PF20499"/>
    </source>
</evidence>
<dbReference type="PANTHER" id="PTHR24401:SF29">
    <property type="entry name" value="SI:CH211-243P7.3-RELATED"/>
    <property type="match status" value="1"/>
</dbReference>
<protein>
    <recommendedName>
        <fullName evidence="1">DUF6729 domain-containing protein</fullName>
    </recommendedName>
</protein>
<dbReference type="InterPro" id="IPR046616">
    <property type="entry name" value="DUF6729"/>
</dbReference>
<reference evidence="2" key="2">
    <citation type="journal article" date="2023" name="Science">
        <title>Genomic signatures of disease resistance in endangered staghorn corals.</title>
        <authorList>
            <person name="Vollmer S.V."/>
            <person name="Selwyn J.D."/>
            <person name="Despard B.A."/>
            <person name="Roesel C.L."/>
        </authorList>
    </citation>
    <scope>NUCLEOTIDE SEQUENCE</scope>
    <source>
        <strain evidence="2">K2</strain>
    </source>
</reference>
<accession>A0AAD9V048</accession>
<feature type="non-terminal residue" evidence="2">
    <location>
        <position position="172"/>
    </location>
</feature>
<dbReference type="EMBL" id="JARQWQ010000057">
    <property type="protein sequence ID" value="KAK2556306.1"/>
    <property type="molecule type" value="Genomic_DNA"/>
</dbReference>
<keyword evidence="3" id="KW-1185">Reference proteome</keyword>
<sequence>MYPSELSRQYVILQETPSFLMDGWDPPQPPLITTQPRRPDRYFAQRLLLWMPRKLWKVTLYCPHEGCEKQPLTSARIYSTVRQVVDIDSNYNLAAEYLECRSCTRKVISWSPEIAKQLDVGHQVQFPVLLTYLVIRLLRHQGLGNSSTQLQKKLTEEHSKKWLQKTAQYLTD</sequence>
<comment type="caution">
    <text evidence="2">The sequence shown here is derived from an EMBL/GenBank/DDBJ whole genome shotgun (WGS) entry which is preliminary data.</text>
</comment>
<dbReference type="AlphaFoldDB" id="A0AAD9V048"/>
<proteinExistence type="predicted"/>
<gene>
    <name evidence="2" type="ORF">P5673_021960</name>
</gene>
<feature type="domain" description="DUF6729" evidence="1">
    <location>
        <begin position="23"/>
        <end position="172"/>
    </location>
</feature>
<evidence type="ECO:0000313" key="2">
    <source>
        <dbReference type="EMBL" id="KAK2556306.1"/>
    </source>
</evidence>